<feature type="binding site" evidence="7">
    <location>
        <begin position="14"/>
        <end position="19"/>
    </location>
    <ligand>
        <name>ATP</name>
        <dbReference type="ChEBI" id="CHEBI:30616"/>
    </ligand>
</feature>
<evidence type="ECO:0000256" key="2">
    <source>
        <dbReference type="ARBA" id="ARBA00022679"/>
    </source>
</evidence>
<evidence type="ECO:0000313" key="8">
    <source>
        <dbReference type="EMBL" id="TCS94702.1"/>
    </source>
</evidence>
<keyword evidence="1 7" id="KW-0028">Amino-acid biosynthesis</keyword>
<comment type="subcellular location">
    <subcellularLocation>
        <location evidence="7">Cytoplasm</location>
    </subcellularLocation>
</comment>
<dbReference type="GO" id="GO:0004765">
    <property type="term" value="F:shikimate kinase activity"/>
    <property type="evidence" value="ECO:0007669"/>
    <property type="project" value="UniProtKB-UniRule"/>
</dbReference>
<keyword evidence="3 7" id="KW-0547">Nucleotide-binding</keyword>
<feature type="binding site" evidence="7">
    <location>
        <position position="84"/>
    </location>
    <ligand>
        <name>substrate</name>
    </ligand>
</feature>
<evidence type="ECO:0000313" key="9">
    <source>
        <dbReference type="Proteomes" id="UP000294937"/>
    </source>
</evidence>
<keyword evidence="7" id="KW-0460">Magnesium</keyword>
<evidence type="ECO:0000256" key="5">
    <source>
        <dbReference type="ARBA" id="ARBA00022840"/>
    </source>
</evidence>
<dbReference type="AlphaFoldDB" id="A0A4R3L5M7"/>
<dbReference type="PANTHER" id="PTHR21087">
    <property type="entry name" value="SHIKIMATE KINASE"/>
    <property type="match status" value="1"/>
</dbReference>
<dbReference type="InterPro" id="IPR000623">
    <property type="entry name" value="Shikimate_kinase/TSH1"/>
</dbReference>
<gene>
    <name evidence="7" type="primary">aroK</name>
    <name evidence="8" type="ORF">EDD58_103118</name>
</gene>
<feature type="binding site" evidence="7">
    <location>
        <position position="140"/>
    </location>
    <ligand>
        <name>substrate</name>
    </ligand>
</feature>
<dbReference type="CDD" id="cd00464">
    <property type="entry name" value="SK"/>
    <property type="match status" value="1"/>
</dbReference>
<sequence length="174" mass="20161">MNTKKHLILVGFMGTGKTTVGKKLSKQMEIPWVDLDQWFEEQQKMTIDEYFTTYGEDSFRQKESQLLCKALEPSHSPTVVTTGGGIVLRSINQTQMKEAGWVYQLTASPSEIIRRVKQDPHRPLLKGNPETRVKQLLKEREGMYDFADWMIDTTDRTIDEIVQEILTHWQTNTV</sequence>
<proteinExistence type="inferred from homology"/>
<keyword evidence="7" id="KW-0479">Metal-binding</keyword>
<evidence type="ECO:0000256" key="1">
    <source>
        <dbReference type="ARBA" id="ARBA00022605"/>
    </source>
</evidence>
<dbReference type="EC" id="2.7.1.71" evidence="7"/>
<comment type="caution">
    <text evidence="8">The sequence shown here is derived from an EMBL/GenBank/DDBJ whole genome shotgun (WGS) entry which is preliminary data.</text>
</comment>
<dbReference type="GO" id="GO:0005524">
    <property type="term" value="F:ATP binding"/>
    <property type="evidence" value="ECO:0007669"/>
    <property type="project" value="UniProtKB-UniRule"/>
</dbReference>
<evidence type="ECO:0000256" key="3">
    <source>
        <dbReference type="ARBA" id="ARBA00022741"/>
    </source>
</evidence>
<dbReference type="Pfam" id="PF01202">
    <property type="entry name" value="SKI"/>
    <property type="match status" value="1"/>
</dbReference>
<feature type="binding site" evidence="7">
    <location>
        <position position="60"/>
    </location>
    <ligand>
        <name>substrate</name>
    </ligand>
</feature>
<dbReference type="UniPathway" id="UPA00053">
    <property type="reaction ID" value="UER00088"/>
</dbReference>
<organism evidence="8 9">
    <name type="scientific">Hazenella coriacea</name>
    <dbReference type="NCBI Taxonomy" id="1179467"/>
    <lineage>
        <taxon>Bacteria</taxon>
        <taxon>Bacillati</taxon>
        <taxon>Bacillota</taxon>
        <taxon>Bacilli</taxon>
        <taxon>Bacillales</taxon>
        <taxon>Thermoactinomycetaceae</taxon>
        <taxon>Hazenella</taxon>
    </lineage>
</organism>
<evidence type="ECO:0000256" key="4">
    <source>
        <dbReference type="ARBA" id="ARBA00022777"/>
    </source>
</evidence>
<comment type="cofactor">
    <cofactor evidence="7">
        <name>Mg(2+)</name>
        <dbReference type="ChEBI" id="CHEBI:18420"/>
    </cofactor>
    <text evidence="7">Binds 1 Mg(2+) ion per subunit.</text>
</comment>
<comment type="pathway">
    <text evidence="7">Metabolic intermediate biosynthesis; chorismate biosynthesis; chorismate from D-erythrose 4-phosphate and phosphoenolpyruvate: step 5/7.</text>
</comment>
<reference evidence="8 9" key="1">
    <citation type="submission" date="2019-03" db="EMBL/GenBank/DDBJ databases">
        <title>Genomic Encyclopedia of Type Strains, Phase IV (KMG-IV): sequencing the most valuable type-strain genomes for metagenomic binning, comparative biology and taxonomic classification.</title>
        <authorList>
            <person name="Goeker M."/>
        </authorList>
    </citation>
    <scope>NUCLEOTIDE SEQUENCE [LARGE SCALE GENOMIC DNA]</scope>
    <source>
        <strain evidence="8 9">DSM 45707</strain>
    </source>
</reference>
<dbReference type="PRINTS" id="PR01100">
    <property type="entry name" value="SHIKIMTKNASE"/>
</dbReference>
<keyword evidence="2 7" id="KW-0808">Transferase</keyword>
<dbReference type="GO" id="GO:0009423">
    <property type="term" value="P:chorismate biosynthetic process"/>
    <property type="evidence" value="ECO:0007669"/>
    <property type="project" value="UniProtKB-UniRule"/>
</dbReference>
<dbReference type="SUPFAM" id="SSF52540">
    <property type="entry name" value="P-loop containing nucleoside triphosphate hydrolases"/>
    <property type="match status" value="1"/>
</dbReference>
<keyword evidence="5 7" id="KW-0067">ATP-binding</keyword>
<comment type="subunit">
    <text evidence="7">Monomer.</text>
</comment>
<protein>
    <recommendedName>
        <fullName evidence="7">Shikimate kinase</fullName>
        <shortName evidence="7">SK</shortName>
        <ecNumber evidence="7">2.7.1.71</ecNumber>
    </recommendedName>
</protein>
<comment type="function">
    <text evidence="7">Catalyzes the specific phosphorylation of the 3-hydroxyl group of shikimic acid using ATP as a cosubstrate.</text>
</comment>
<dbReference type="GO" id="GO:0009073">
    <property type="term" value="P:aromatic amino acid family biosynthetic process"/>
    <property type="evidence" value="ECO:0007669"/>
    <property type="project" value="UniProtKB-KW"/>
</dbReference>
<dbReference type="HAMAP" id="MF_00109">
    <property type="entry name" value="Shikimate_kinase"/>
    <property type="match status" value="1"/>
</dbReference>
<dbReference type="GO" id="GO:0000287">
    <property type="term" value="F:magnesium ion binding"/>
    <property type="evidence" value="ECO:0007669"/>
    <property type="project" value="UniProtKB-UniRule"/>
</dbReference>
<evidence type="ECO:0000256" key="6">
    <source>
        <dbReference type="ARBA" id="ARBA00023141"/>
    </source>
</evidence>
<accession>A0A4R3L5M7</accession>
<keyword evidence="4 7" id="KW-0418">Kinase</keyword>
<comment type="catalytic activity">
    <reaction evidence="7">
        <text>shikimate + ATP = 3-phosphoshikimate + ADP + H(+)</text>
        <dbReference type="Rhea" id="RHEA:13121"/>
        <dbReference type="ChEBI" id="CHEBI:15378"/>
        <dbReference type="ChEBI" id="CHEBI:30616"/>
        <dbReference type="ChEBI" id="CHEBI:36208"/>
        <dbReference type="ChEBI" id="CHEBI:145989"/>
        <dbReference type="ChEBI" id="CHEBI:456216"/>
        <dbReference type="EC" id="2.7.1.71"/>
    </reaction>
</comment>
<keyword evidence="6 7" id="KW-0057">Aromatic amino acid biosynthesis</keyword>
<keyword evidence="9" id="KW-1185">Reference proteome</keyword>
<dbReference type="Gene3D" id="3.40.50.300">
    <property type="entry name" value="P-loop containing nucleotide triphosphate hydrolases"/>
    <property type="match status" value="1"/>
</dbReference>
<dbReference type="RefSeq" id="WP_165875850.1">
    <property type="nucleotide sequence ID" value="NZ_SMAG01000003.1"/>
</dbReference>
<dbReference type="GO" id="GO:0005829">
    <property type="term" value="C:cytosol"/>
    <property type="evidence" value="ECO:0007669"/>
    <property type="project" value="TreeGrafter"/>
</dbReference>
<feature type="binding site" evidence="7">
    <location>
        <position position="122"/>
    </location>
    <ligand>
        <name>ATP</name>
        <dbReference type="ChEBI" id="CHEBI:30616"/>
    </ligand>
</feature>
<dbReference type="EMBL" id="SMAG01000003">
    <property type="protein sequence ID" value="TCS94702.1"/>
    <property type="molecule type" value="Genomic_DNA"/>
</dbReference>
<feature type="binding site" evidence="7">
    <location>
        <position position="156"/>
    </location>
    <ligand>
        <name>ATP</name>
        <dbReference type="ChEBI" id="CHEBI:30616"/>
    </ligand>
</feature>
<dbReference type="InterPro" id="IPR031322">
    <property type="entry name" value="Shikimate/glucono_kinase"/>
</dbReference>
<name>A0A4R3L5M7_9BACL</name>
<feature type="binding site" evidence="7">
    <location>
        <position position="18"/>
    </location>
    <ligand>
        <name>Mg(2+)</name>
        <dbReference type="ChEBI" id="CHEBI:18420"/>
    </ligand>
</feature>
<evidence type="ECO:0000256" key="7">
    <source>
        <dbReference type="HAMAP-Rule" id="MF_00109"/>
    </source>
</evidence>
<keyword evidence="7" id="KW-0963">Cytoplasm</keyword>
<dbReference type="PANTHER" id="PTHR21087:SF16">
    <property type="entry name" value="SHIKIMATE KINASE 1, CHLOROPLASTIC"/>
    <property type="match status" value="1"/>
</dbReference>
<dbReference type="Proteomes" id="UP000294937">
    <property type="component" value="Unassembled WGS sequence"/>
</dbReference>
<feature type="binding site" evidence="7">
    <location>
        <position position="36"/>
    </location>
    <ligand>
        <name>substrate</name>
    </ligand>
</feature>
<comment type="similarity">
    <text evidence="7">Belongs to the shikimate kinase family.</text>
</comment>
<dbReference type="GO" id="GO:0008652">
    <property type="term" value="P:amino acid biosynthetic process"/>
    <property type="evidence" value="ECO:0007669"/>
    <property type="project" value="UniProtKB-KW"/>
</dbReference>
<dbReference type="InterPro" id="IPR027417">
    <property type="entry name" value="P-loop_NTPase"/>
</dbReference>